<proteinExistence type="predicted"/>
<name>A0A5C1K726_9CAUD</name>
<accession>A0A5C1K726</accession>
<sequence length="66" mass="7437">MALSDCSCCWETPCHAGGAKFDESDMRMMPLPRLGELVAMSRRIFDERNTMASLTASHDRKELTVE</sequence>
<protein>
    <submittedName>
        <fullName evidence="1">Uncharacterized protein</fullName>
    </submittedName>
</protein>
<dbReference type="EMBL" id="MN103543">
    <property type="protein sequence ID" value="QEM41948.1"/>
    <property type="molecule type" value="Genomic_DNA"/>
</dbReference>
<evidence type="ECO:0000313" key="1">
    <source>
        <dbReference type="EMBL" id="QEM41948.1"/>
    </source>
</evidence>
<reference evidence="1 2" key="1">
    <citation type="submission" date="2019-06" db="EMBL/GenBank/DDBJ databases">
        <title>A distant relative of Phikzvirus genus phages from a therapeutic phage collection.</title>
        <authorList>
            <person name="Hejnowicz M.S."/>
            <person name="Dabrowski K."/>
            <person name="Gawor J."/>
            <person name="Weber-Dabrowska B."/>
            <person name="Gromadka R."/>
            <person name="Lobocka M.B."/>
        </authorList>
    </citation>
    <scope>NUCLEOTIDE SEQUENCE [LARGE SCALE GENOMIC DNA]</scope>
</reference>
<evidence type="ECO:0000313" key="2">
    <source>
        <dbReference type="Proteomes" id="UP000322144"/>
    </source>
</evidence>
<organism evidence="1 2">
    <name type="scientific">Pseudomonas phage vB_PaeM_PS119XW</name>
    <dbReference type="NCBI Taxonomy" id="2601632"/>
    <lineage>
        <taxon>Viruses</taxon>
        <taxon>Duplodnaviria</taxon>
        <taxon>Heunggongvirae</taxon>
        <taxon>Uroviricota</taxon>
        <taxon>Caudoviricetes</taxon>
        <taxon>Chimalliviridae</taxon>
        <taxon>Pawinskivirus</taxon>
        <taxon>Pawinskivirus PS119XW</taxon>
    </lineage>
</organism>
<dbReference type="Proteomes" id="UP000322144">
    <property type="component" value="Segment"/>
</dbReference>
<dbReference type="GeneID" id="77936969"/>
<keyword evidence="2" id="KW-1185">Reference proteome</keyword>
<dbReference type="KEGG" id="vg:77936969"/>
<dbReference type="RefSeq" id="YP_010660959.1">
    <property type="nucleotide sequence ID" value="NC_070882.1"/>
</dbReference>